<sequence>MLRKFASYPRQNGLAVALGRIERTLFILNWRQNVELRHHMHAGLDKGEVRNTLARAVFINRLGEIRNASFEQQRYRGSSFNLATAPRCAVDYGLPGAGNAGAA</sequence>
<protein>
    <submittedName>
        <fullName evidence="2">TnpA</fullName>
    </submittedName>
</protein>
<dbReference type="GO" id="GO:0006313">
    <property type="term" value="P:DNA transposition"/>
    <property type="evidence" value="ECO:0007669"/>
    <property type="project" value="InterPro"/>
</dbReference>
<dbReference type="AlphaFoldDB" id="A0A250KSG0"/>
<dbReference type="KEGG" id="mmai:sS8_1947"/>
<gene>
    <name evidence="2" type="ORF">sS8_1947</name>
</gene>
<dbReference type="Pfam" id="PF01526">
    <property type="entry name" value="DDE_Tnp_Tn3"/>
    <property type="match status" value="1"/>
</dbReference>
<proteinExistence type="predicted"/>
<dbReference type="InterPro" id="IPR002513">
    <property type="entry name" value="Tn3_Tnp_DDE_dom"/>
</dbReference>
<dbReference type="EMBL" id="AP017928">
    <property type="protein sequence ID" value="BBA33901.1"/>
    <property type="molecule type" value="Genomic_DNA"/>
</dbReference>
<keyword evidence="3" id="KW-1185">Reference proteome</keyword>
<dbReference type="Proteomes" id="UP000266313">
    <property type="component" value="Chromosome"/>
</dbReference>
<evidence type="ECO:0000313" key="2">
    <source>
        <dbReference type="EMBL" id="BBA33901.1"/>
    </source>
</evidence>
<evidence type="ECO:0000259" key="1">
    <source>
        <dbReference type="Pfam" id="PF01526"/>
    </source>
</evidence>
<organism evidence="2 3">
    <name type="scientific">Methylocaldum marinum</name>
    <dbReference type="NCBI Taxonomy" id="1432792"/>
    <lineage>
        <taxon>Bacteria</taxon>
        <taxon>Pseudomonadati</taxon>
        <taxon>Pseudomonadota</taxon>
        <taxon>Gammaproteobacteria</taxon>
        <taxon>Methylococcales</taxon>
        <taxon>Methylococcaceae</taxon>
        <taxon>Methylocaldum</taxon>
    </lineage>
</organism>
<reference evidence="2 3" key="1">
    <citation type="submission" date="2016-12" db="EMBL/GenBank/DDBJ databases">
        <title>Genome sequencing of Methylocaldum marinum.</title>
        <authorList>
            <person name="Takeuchi M."/>
            <person name="Kamagata Y."/>
            <person name="Hiraoka S."/>
            <person name="Oshima K."/>
            <person name="Hattori M."/>
            <person name="Iwasaki W."/>
        </authorList>
    </citation>
    <scope>NUCLEOTIDE SEQUENCE [LARGE SCALE GENOMIC DNA]</scope>
    <source>
        <strain evidence="2 3">S8</strain>
    </source>
</reference>
<name>A0A250KSG0_9GAMM</name>
<accession>A0A250KSG0</accession>
<evidence type="ECO:0000313" key="3">
    <source>
        <dbReference type="Proteomes" id="UP000266313"/>
    </source>
</evidence>
<feature type="domain" description="Tn3 transposase DDE" evidence="1">
    <location>
        <begin position="1"/>
        <end position="84"/>
    </location>
</feature>
<dbReference type="GO" id="GO:0004803">
    <property type="term" value="F:transposase activity"/>
    <property type="evidence" value="ECO:0007669"/>
    <property type="project" value="InterPro"/>
</dbReference>